<dbReference type="InterPro" id="IPR016032">
    <property type="entry name" value="Sig_transdc_resp-reg_C-effctor"/>
</dbReference>
<proteinExistence type="predicted"/>
<evidence type="ECO:0000313" key="5">
    <source>
        <dbReference type="EMBL" id="AXI76734.1"/>
    </source>
</evidence>
<dbReference type="GO" id="GO:0003677">
    <property type="term" value="F:DNA binding"/>
    <property type="evidence" value="ECO:0007669"/>
    <property type="project" value="InterPro"/>
</dbReference>
<dbReference type="InterPro" id="IPR036388">
    <property type="entry name" value="WH-like_DNA-bd_sf"/>
</dbReference>
<feature type="region of interest" description="Disordered" evidence="3">
    <location>
        <begin position="997"/>
        <end position="1028"/>
    </location>
</feature>
<gene>
    <name evidence="5" type="ORF">C7M71_003930</name>
</gene>
<dbReference type="InterPro" id="IPR011990">
    <property type="entry name" value="TPR-like_helical_dom_sf"/>
</dbReference>
<feature type="compositionally biased region" description="Basic and acidic residues" evidence="3">
    <location>
        <begin position="27"/>
        <end position="39"/>
    </location>
</feature>
<feature type="region of interest" description="Disordered" evidence="3">
    <location>
        <begin position="1"/>
        <end position="56"/>
    </location>
</feature>
<keyword evidence="2" id="KW-0067">ATP-binding</keyword>
<protein>
    <submittedName>
        <fullName evidence="5">NACHT domain-containing protein</fullName>
    </submittedName>
</protein>
<dbReference type="GO" id="GO:0005524">
    <property type="term" value="F:ATP binding"/>
    <property type="evidence" value="ECO:0007669"/>
    <property type="project" value="UniProtKB-KW"/>
</dbReference>
<evidence type="ECO:0000259" key="4">
    <source>
        <dbReference type="SMART" id="SM00421"/>
    </source>
</evidence>
<evidence type="ECO:0000313" key="6">
    <source>
        <dbReference type="Proteomes" id="UP000249340"/>
    </source>
</evidence>
<dbReference type="EMBL" id="CP031264">
    <property type="protein sequence ID" value="AXI76734.1"/>
    <property type="molecule type" value="Genomic_DNA"/>
</dbReference>
<evidence type="ECO:0000256" key="2">
    <source>
        <dbReference type="ARBA" id="ARBA00022840"/>
    </source>
</evidence>
<dbReference type="SUPFAM" id="SSF46894">
    <property type="entry name" value="C-terminal effector domain of the bipartite response regulators"/>
    <property type="match status" value="1"/>
</dbReference>
<dbReference type="Proteomes" id="UP000249340">
    <property type="component" value="Chromosome"/>
</dbReference>
<name>A0A345SSM9_9ACTN</name>
<dbReference type="InterPro" id="IPR000792">
    <property type="entry name" value="Tscrpt_reg_LuxR_C"/>
</dbReference>
<reference evidence="6" key="1">
    <citation type="submission" date="2018-07" db="EMBL/GenBank/DDBJ databases">
        <title>Streptacidiphilus bronchialis DSM 106435 chromosome.</title>
        <authorList>
            <person name="Batra D."/>
            <person name="Gulvik C.A."/>
        </authorList>
    </citation>
    <scope>NUCLEOTIDE SEQUENCE [LARGE SCALE GENOMIC DNA]</scope>
    <source>
        <strain evidence="6">DSM 106435</strain>
    </source>
</reference>
<dbReference type="AlphaFoldDB" id="A0A345SSM9"/>
<keyword evidence="1" id="KW-0547">Nucleotide-binding</keyword>
<sequence length="1028" mass="110234">MRFRASTGALQPGRHPITSAPAGQVGDTERSAVTDRDGSRQQQDQRTPGGPPDPLLEREQEVAEAERAVDDLCRRMEAGGSELGGLLLCSGSAGMGKTALLARVRRLAAAREGCRVLFARGSEQQRTLPFHVVRQLLQPVLAVRSEAERRELFGGWYDIAGPAAGLFAPPAGVQADPQGVRDGLDWVLIQLAQLQSPLLLVVDDLHWADLESAEWLASFLVRIRELPVLVVLAYRPDDLPREDPFQRLTGERTARPVALRPLSPDAVAQLVRTTLGDQSDDAFCRECWTVTGGNPYEAVELLANVRRRNIAPTSDNAELLRDLGAAVRGTGLIAGLEKLGPATVHFAWAAAVLGTEIPAQLVASVSALGPADAALATDRLREHRILTGSTTLDFVHPLIATAVYRAIPPAARTAMHGIAARAVQDAGLGVSAAARHLLEVHPDGDDELVTTLRTAAREHLAVGAPDAARRCLERALAEPPADGDRAVVQYELGCATLLTQPAVTVNHLRAALDRPGLDPTLRENATMRLAQALGHLDRLDDAAEVLAAEAARTLPGPDRTRLQAAHFMWTALQDGGHDWRDRSRELAELAQGLQGRDIGARVLQVLRGWDLILRGEPATAAQALVEQALDGGRLPRELQWTNTTWGFEVPTMVGMTFTYTDRLDLAEELFSDAAREFEIAGWSGSHLGFAYFLLGLVRFRGGRLTEAEDFLRSSLRLADRLGPGVPLQWDAVGVLIDTLLARGKIDQARELAAEYRFGPPYPSALLLPDAPTLHGKLLLALGRNEQAAAELTAAGARLDARGWRNTVWSPWRALLAIAVADEEPERARELARQAVQDAERYGTATAVGQALRLGAAVAESPDEAEAMLELAVGLLGRSPSAHQYALALVNHGSALRRVGRATEAADQLRQGVELANQCGAETLAARGAAELAAAGMRPRGLYVVGSEALTHRERRVAELTVRGMSADRIAVELGTAVIGVNRLLAAVHRKLGTGRDGLAAALGMPPEETGAAHPESDPDPDPDRPDGD</sequence>
<dbReference type="InterPro" id="IPR027417">
    <property type="entry name" value="P-loop_NTPase"/>
</dbReference>
<dbReference type="PANTHER" id="PTHR16305">
    <property type="entry name" value="TESTICULAR SOLUBLE ADENYLYL CYCLASE"/>
    <property type="match status" value="1"/>
</dbReference>
<dbReference type="InterPro" id="IPR041664">
    <property type="entry name" value="AAA_16"/>
</dbReference>
<dbReference type="KEGG" id="stri:C7M71_003930"/>
<dbReference type="Gene3D" id="1.10.10.10">
    <property type="entry name" value="Winged helix-like DNA-binding domain superfamily/Winged helix DNA-binding domain"/>
    <property type="match status" value="1"/>
</dbReference>
<keyword evidence="6" id="KW-1185">Reference proteome</keyword>
<dbReference type="SMART" id="SM00421">
    <property type="entry name" value="HTH_LUXR"/>
    <property type="match status" value="1"/>
</dbReference>
<dbReference type="GO" id="GO:0005737">
    <property type="term" value="C:cytoplasm"/>
    <property type="evidence" value="ECO:0007669"/>
    <property type="project" value="TreeGrafter"/>
</dbReference>
<dbReference type="GO" id="GO:0006355">
    <property type="term" value="P:regulation of DNA-templated transcription"/>
    <property type="evidence" value="ECO:0007669"/>
    <property type="project" value="InterPro"/>
</dbReference>
<accession>A0A345SSM9</accession>
<organism evidence="5 6">
    <name type="scientific">Peterkaempfera bronchialis</name>
    <dbReference type="NCBI Taxonomy" id="2126346"/>
    <lineage>
        <taxon>Bacteria</taxon>
        <taxon>Bacillati</taxon>
        <taxon>Actinomycetota</taxon>
        <taxon>Actinomycetes</taxon>
        <taxon>Kitasatosporales</taxon>
        <taxon>Streptomycetaceae</taxon>
        <taxon>Peterkaempfera</taxon>
    </lineage>
</organism>
<dbReference type="GO" id="GO:0004016">
    <property type="term" value="F:adenylate cyclase activity"/>
    <property type="evidence" value="ECO:0007669"/>
    <property type="project" value="TreeGrafter"/>
</dbReference>
<dbReference type="OrthoDB" id="5476461at2"/>
<dbReference type="SUPFAM" id="SSF52540">
    <property type="entry name" value="P-loop containing nucleoside triphosphate hydrolases"/>
    <property type="match status" value="1"/>
</dbReference>
<dbReference type="Gene3D" id="1.25.40.10">
    <property type="entry name" value="Tetratricopeptide repeat domain"/>
    <property type="match status" value="1"/>
</dbReference>
<dbReference type="Pfam" id="PF13191">
    <property type="entry name" value="AAA_16"/>
    <property type="match status" value="1"/>
</dbReference>
<dbReference type="SUPFAM" id="SSF48452">
    <property type="entry name" value="TPR-like"/>
    <property type="match status" value="1"/>
</dbReference>
<feature type="domain" description="HTH luxR-type" evidence="4">
    <location>
        <begin position="946"/>
        <end position="1003"/>
    </location>
</feature>
<evidence type="ECO:0000256" key="1">
    <source>
        <dbReference type="ARBA" id="ARBA00022741"/>
    </source>
</evidence>
<dbReference type="PANTHER" id="PTHR16305:SF35">
    <property type="entry name" value="TRANSCRIPTIONAL ACTIVATOR DOMAIN"/>
    <property type="match status" value="1"/>
</dbReference>
<evidence type="ECO:0000256" key="3">
    <source>
        <dbReference type="SAM" id="MobiDB-lite"/>
    </source>
</evidence>